<gene>
    <name evidence="1" type="ORF">HF838_17430</name>
</gene>
<dbReference type="RefSeq" id="WP_168975893.1">
    <property type="nucleotide sequence ID" value="NZ_CAMJCG010000016.1"/>
</dbReference>
<dbReference type="EMBL" id="JABAGO010000038">
    <property type="protein sequence ID" value="NMF00017.1"/>
    <property type="molecule type" value="Genomic_DNA"/>
</dbReference>
<name>A0A848D269_ANEAE</name>
<evidence type="ECO:0000313" key="1">
    <source>
        <dbReference type="EMBL" id="NMF00017.1"/>
    </source>
</evidence>
<dbReference type="AlphaFoldDB" id="A0A848D269"/>
<proteinExistence type="predicted"/>
<evidence type="ECO:0000313" key="2">
    <source>
        <dbReference type="Proteomes" id="UP000561326"/>
    </source>
</evidence>
<organism evidence="1 2">
    <name type="scientific">Aneurinibacillus aneurinilyticus</name>
    <name type="common">Bacillus aneurinolyticus</name>
    <dbReference type="NCBI Taxonomy" id="1391"/>
    <lineage>
        <taxon>Bacteria</taxon>
        <taxon>Bacillati</taxon>
        <taxon>Bacillota</taxon>
        <taxon>Bacilli</taxon>
        <taxon>Bacillales</taxon>
        <taxon>Paenibacillaceae</taxon>
        <taxon>Aneurinibacillus group</taxon>
        <taxon>Aneurinibacillus</taxon>
    </lineage>
</organism>
<accession>A0A848D269</accession>
<dbReference type="Proteomes" id="UP000561326">
    <property type="component" value="Unassembled WGS sequence"/>
</dbReference>
<sequence>MTYTFGDNYKSQFSAEVTKLIEKNNAGGFADRVDKMVEVQRLTDAYIDQTGETPEASELERLTDAILSEELKSMYRAKASATEYPFLSERQMMTRISGEASFKLAEETGTDGRSYAPPKRRERSPYENRYVDIHAKIRNIERKRKYRIDTAPGPVETYKRSPEEVSAYLEETYGYRRI</sequence>
<protein>
    <submittedName>
        <fullName evidence="1">Uncharacterized protein</fullName>
    </submittedName>
</protein>
<reference evidence="1 2" key="1">
    <citation type="submission" date="2020-04" db="EMBL/GenBank/DDBJ databases">
        <authorList>
            <person name="Hitch T.C.A."/>
            <person name="Wylensek D."/>
            <person name="Clavel T."/>
        </authorList>
    </citation>
    <scope>NUCLEOTIDE SEQUENCE [LARGE SCALE GENOMIC DNA]</scope>
    <source>
        <strain evidence="1 2">WB01_D5_05</strain>
    </source>
</reference>
<comment type="caution">
    <text evidence="1">The sequence shown here is derived from an EMBL/GenBank/DDBJ whole genome shotgun (WGS) entry which is preliminary data.</text>
</comment>